<evidence type="ECO:0000313" key="2">
    <source>
        <dbReference type="Proteomes" id="UP000824219"/>
    </source>
</evidence>
<accession>A0A9D3N3Z9</accession>
<proteinExistence type="predicted"/>
<name>A0A9D3N3Z9_9TELE</name>
<dbReference type="AlphaFoldDB" id="A0A9D3N3Z9"/>
<dbReference type="Proteomes" id="UP000824219">
    <property type="component" value="Linkage Group LG27"/>
</dbReference>
<protein>
    <submittedName>
        <fullName evidence="1">Uncharacterized protein</fullName>
    </submittedName>
</protein>
<comment type="caution">
    <text evidence="1">The sequence shown here is derived from an EMBL/GenBank/DDBJ whole genome shotgun (WGS) entry which is preliminary data.</text>
</comment>
<sequence length="80" mass="8919">MSFEMNLTTSDDYELARSLQVSVSRKPRDHAIGPFHKKRLPHEARALIGPRTESALGVVSCLADSGQRETCRLYLSCGAW</sequence>
<organism evidence="1 2">
    <name type="scientific">Hemibagrus wyckioides</name>
    <dbReference type="NCBI Taxonomy" id="337641"/>
    <lineage>
        <taxon>Eukaryota</taxon>
        <taxon>Metazoa</taxon>
        <taxon>Chordata</taxon>
        <taxon>Craniata</taxon>
        <taxon>Vertebrata</taxon>
        <taxon>Euteleostomi</taxon>
        <taxon>Actinopterygii</taxon>
        <taxon>Neopterygii</taxon>
        <taxon>Teleostei</taxon>
        <taxon>Ostariophysi</taxon>
        <taxon>Siluriformes</taxon>
        <taxon>Bagridae</taxon>
        <taxon>Hemibagrus</taxon>
    </lineage>
</organism>
<dbReference type="EMBL" id="JAHKSW010000027">
    <property type="protein sequence ID" value="KAG7315372.1"/>
    <property type="molecule type" value="Genomic_DNA"/>
</dbReference>
<reference evidence="1 2" key="1">
    <citation type="submission" date="2021-06" db="EMBL/GenBank/DDBJ databases">
        <title>Chromosome-level genome assembly of the red-tail catfish (Hemibagrus wyckioides).</title>
        <authorList>
            <person name="Shao F."/>
        </authorList>
    </citation>
    <scope>NUCLEOTIDE SEQUENCE [LARGE SCALE GENOMIC DNA]</scope>
    <source>
        <strain evidence="1">EC202008001</strain>
        <tissue evidence="1">Blood</tissue>
    </source>
</reference>
<evidence type="ECO:0000313" key="1">
    <source>
        <dbReference type="EMBL" id="KAG7315372.1"/>
    </source>
</evidence>
<gene>
    <name evidence="1" type="ORF">KOW79_021460</name>
</gene>
<keyword evidence="2" id="KW-1185">Reference proteome</keyword>